<dbReference type="HAMAP" id="MF_00210">
    <property type="entry name" value="EPSP_synth"/>
    <property type="match status" value="1"/>
</dbReference>
<dbReference type="GO" id="GO:0008652">
    <property type="term" value="P:amino acid biosynthetic process"/>
    <property type="evidence" value="ECO:0007669"/>
    <property type="project" value="UniProtKB-KW"/>
</dbReference>
<dbReference type="EC" id="2.5.1.19" evidence="8"/>
<dbReference type="RefSeq" id="WP_059139767.1">
    <property type="nucleotide sequence ID" value="NZ_LMBR01000257.1"/>
</dbReference>
<evidence type="ECO:0000256" key="2">
    <source>
        <dbReference type="ARBA" id="ARBA00009948"/>
    </source>
</evidence>
<evidence type="ECO:0000256" key="3">
    <source>
        <dbReference type="ARBA" id="ARBA00022490"/>
    </source>
</evidence>
<comment type="caution">
    <text evidence="8">Lacks conserved residue(s) required for the propagation of feature annotation.</text>
</comment>
<feature type="binding site" evidence="8">
    <location>
        <position position="350"/>
    </location>
    <ligand>
        <name>phosphoenolpyruvate</name>
        <dbReference type="ChEBI" id="CHEBI:58702"/>
    </ligand>
</feature>
<dbReference type="FunFam" id="3.65.10.10:FF:000005">
    <property type="entry name" value="3-phosphoshikimate 1-carboxyvinyltransferase"/>
    <property type="match status" value="1"/>
</dbReference>
<keyword evidence="6 8" id="KW-0057">Aromatic amino acid biosynthesis</keyword>
<feature type="binding site" evidence="8">
    <location>
        <position position="15"/>
    </location>
    <ligand>
        <name>3-phosphoshikimate</name>
        <dbReference type="ChEBI" id="CHEBI:145989"/>
    </ligand>
</feature>
<evidence type="ECO:0000256" key="7">
    <source>
        <dbReference type="ARBA" id="ARBA00044633"/>
    </source>
</evidence>
<name>A0A101J4R2_CHLLI</name>
<dbReference type="GO" id="GO:0009423">
    <property type="term" value="P:chorismate biosynthetic process"/>
    <property type="evidence" value="ECO:0007669"/>
    <property type="project" value="UniProtKB-UniRule"/>
</dbReference>
<keyword evidence="11" id="KW-1185">Reference proteome</keyword>
<evidence type="ECO:0000256" key="1">
    <source>
        <dbReference type="ARBA" id="ARBA00004811"/>
    </source>
</evidence>
<keyword evidence="3 8" id="KW-0963">Cytoplasm</keyword>
<feature type="binding site" evidence="8">
    <location>
        <position position="169"/>
    </location>
    <ligand>
        <name>3-phosphoshikimate</name>
        <dbReference type="ChEBI" id="CHEBI:145989"/>
    </ligand>
</feature>
<dbReference type="UniPathway" id="UPA00053">
    <property type="reaction ID" value="UER00089"/>
</dbReference>
<feature type="binding site" evidence="8">
    <location>
        <position position="96"/>
    </location>
    <ligand>
        <name>phosphoenolpyruvate</name>
        <dbReference type="ChEBI" id="CHEBI:58702"/>
    </ligand>
</feature>
<evidence type="ECO:0000256" key="8">
    <source>
        <dbReference type="HAMAP-Rule" id="MF_00210"/>
    </source>
</evidence>
<dbReference type="GO" id="GO:0003866">
    <property type="term" value="F:3-phosphoshikimate 1-carboxyvinyltransferase activity"/>
    <property type="evidence" value="ECO:0007669"/>
    <property type="project" value="UniProtKB-UniRule"/>
</dbReference>
<comment type="subcellular location">
    <subcellularLocation>
        <location evidence="8">Cytoplasm</location>
    </subcellularLocation>
</comment>
<evidence type="ECO:0000256" key="5">
    <source>
        <dbReference type="ARBA" id="ARBA00022679"/>
    </source>
</evidence>
<dbReference type="InterPro" id="IPR001986">
    <property type="entry name" value="Enolpyruvate_Tfrase_dom"/>
</dbReference>
<feature type="binding site" evidence="8">
    <location>
        <position position="319"/>
    </location>
    <ligand>
        <name>3-phosphoshikimate</name>
        <dbReference type="ChEBI" id="CHEBI:145989"/>
    </ligand>
</feature>
<feature type="binding site" evidence="8">
    <location>
        <position position="15"/>
    </location>
    <ligand>
        <name>phosphoenolpyruvate</name>
        <dbReference type="ChEBI" id="CHEBI:58702"/>
    </ligand>
</feature>
<feature type="binding site" evidence="8">
    <location>
        <position position="16"/>
    </location>
    <ligand>
        <name>3-phosphoshikimate</name>
        <dbReference type="ChEBI" id="CHEBI:145989"/>
    </ligand>
</feature>
<gene>
    <name evidence="8" type="primary">aroA</name>
    <name evidence="10" type="ORF">ASB62_10190</name>
</gene>
<dbReference type="EMBL" id="LMBR01000257">
    <property type="protein sequence ID" value="KUL20208.1"/>
    <property type="molecule type" value="Genomic_DNA"/>
</dbReference>
<comment type="pathway">
    <text evidence="1 8">Metabolic intermediate biosynthesis; chorismate biosynthesis; chorismate from D-erythrose 4-phosphate and phosphoenolpyruvate: step 6/7.</text>
</comment>
<dbReference type="Pfam" id="PF00275">
    <property type="entry name" value="EPSP_synthase"/>
    <property type="match status" value="1"/>
</dbReference>
<dbReference type="PANTHER" id="PTHR21090">
    <property type="entry name" value="AROM/DEHYDROQUINATE SYNTHASE"/>
    <property type="match status" value="1"/>
</dbReference>
<dbReference type="InterPro" id="IPR023193">
    <property type="entry name" value="EPSP_synthase_CS"/>
</dbReference>
<dbReference type="InterPro" id="IPR006264">
    <property type="entry name" value="EPSP_synthase"/>
</dbReference>
<organism evidence="10 11">
    <name type="scientific">Chlorobium limicola</name>
    <dbReference type="NCBI Taxonomy" id="1092"/>
    <lineage>
        <taxon>Bacteria</taxon>
        <taxon>Pseudomonadati</taxon>
        <taxon>Chlorobiota</taxon>
        <taxon>Chlorobiia</taxon>
        <taxon>Chlorobiales</taxon>
        <taxon>Chlorobiaceae</taxon>
        <taxon>Chlorobium/Pelodictyon group</taxon>
        <taxon>Chlorobium</taxon>
    </lineage>
</organism>
<feature type="binding site" evidence="8">
    <location>
        <position position="171"/>
    </location>
    <ligand>
        <name>3-phosphoshikimate</name>
        <dbReference type="ChEBI" id="CHEBI:145989"/>
    </ligand>
</feature>
<dbReference type="PIRSF" id="PIRSF000505">
    <property type="entry name" value="EPSPS"/>
    <property type="match status" value="1"/>
</dbReference>
<dbReference type="SUPFAM" id="SSF55205">
    <property type="entry name" value="EPT/RTPC-like"/>
    <property type="match status" value="1"/>
</dbReference>
<feature type="binding site" evidence="8">
    <location>
        <position position="20"/>
    </location>
    <ligand>
        <name>3-phosphoshikimate</name>
        <dbReference type="ChEBI" id="CHEBI:145989"/>
    </ligand>
</feature>
<dbReference type="PANTHER" id="PTHR21090:SF5">
    <property type="entry name" value="PENTAFUNCTIONAL AROM POLYPEPTIDE"/>
    <property type="match status" value="1"/>
</dbReference>
<dbReference type="PROSITE" id="PS00885">
    <property type="entry name" value="EPSP_SYNTHASE_2"/>
    <property type="match status" value="1"/>
</dbReference>
<feature type="binding site" evidence="8">
    <location>
        <position position="171"/>
    </location>
    <ligand>
        <name>phosphoenolpyruvate</name>
        <dbReference type="ChEBI" id="CHEBI:58702"/>
    </ligand>
</feature>
<comment type="caution">
    <text evidence="10">The sequence shown here is derived from an EMBL/GenBank/DDBJ whole genome shotgun (WGS) entry which is preliminary data.</text>
</comment>
<dbReference type="AlphaFoldDB" id="A0A101J4R2"/>
<comment type="function">
    <text evidence="8">Catalyzes the transfer of the enolpyruvyl moiety of phosphoenolpyruvate (PEP) to the 5-hydroxyl of shikimate-3-phosphate (S3P) to produce enolpyruvyl shikimate-3-phosphate and inorganic phosphate.</text>
</comment>
<dbReference type="GO" id="GO:0009073">
    <property type="term" value="P:aromatic amino acid family biosynthetic process"/>
    <property type="evidence" value="ECO:0007669"/>
    <property type="project" value="UniProtKB-KW"/>
</dbReference>
<evidence type="ECO:0000256" key="4">
    <source>
        <dbReference type="ARBA" id="ARBA00022605"/>
    </source>
</evidence>
<proteinExistence type="inferred from homology"/>
<keyword evidence="4 8" id="KW-0028">Amino-acid biosynthesis</keyword>
<evidence type="ECO:0000256" key="6">
    <source>
        <dbReference type="ARBA" id="ARBA00023141"/>
    </source>
</evidence>
<dbReference type="NCBIfam" id="TIGR01356">
    <property type="entry name" value="aroA"/>
    <property type="match status" value="1"/>
</dbReference>
<dbReference type="CDD" id="cd01556">
    <property type="entry name" value="EPSP_synthase"/>
    <property type="match status" value="1"/>
</dbReference>
<evidence type="ECO:0000313" key="11">
    <source>
        <dbReference type="Proteomes" id="UP000053937"/>
    </source>
</evidence>
<feature type="binding site" evidence="8">
    <location>
        <position position="124"/>
    </location>
    <ligand>
        <name>phosphoenolpyruvate</name>
        <dbReference type="ChEBI" id="CHEBI:58702"/>
    </ligand>
</feature>
<feature type="active site" description="Proton acceptor" evidence="8">
    <location>
        <position position="319"/>
    </location>
</feature>
<feature type="binding site" evidence="8">
    <location>
        <position position="346"/>
    </location>
    <ligand>
        <name>3-phosphoshikimate</name>
        <dbReference type="ChEBI" id="CHEBI:145989"/>
    </ligand>
</feature>
<dbReference type="Proteomes" id="UP000053937">
    <property type="component" value="Unassembled WGS sequence"/>
</dbReference>
<evidence type="ECO:0000313" key="10">
    <source>
        <dbReference type="EMBL" id="KUL20208.1"/>
    </source>
</evidence>
<keyword evidence="5 8" id="KW-0808">Transferase</keyword>
<comment type="catalytic activity">
    <reaction evidence="7">
        <text>3-phosphoshikimate + phosphoenolpyruvate = 5-O-(1-carboxyvinyl)-3-phosphoshikimate + phosphate</text>
        <dbReference type="Rhea" id="RHEA:21256"/>
        <dbReference type="ChEBI" id="CHEBI:43474"/>
        <dbReference type="ChEBI" id="CHEBI:57701"/>
        <dbReference type="ChEBI" id="CHEBI:58702"/>
        <dbReference type="ChEBI" id="CHEBI:145989"/>
        <dbReference type="EC" id="2.5.1.19"/>
    </reaction>
    <physiologicalReaction direction="left-to-right" evidence="7">
        <dbReference type="Rhea" id="RHEA:21257"/>
    </physiologicalReaction>
</comment>
<reference evidence="10 11" key="1">
    <citation type="submission" date="2015-10" db="EMBL/GenBank/DDBJ databases">
        <title>Draft Genome Sequence of Chlorobium limicola strain Frasassi Growing under Artificial Lighting in the Frasassi Cave System.</title>
        <authorList>
            <person name="Mansor M."/>
            <person name="Macalady J."/>
        </authorList>
    </citation>
    <scope>NUCLEOTIDE SEQUENCE [LARGE SCALE GENOMIC DNA]</scope>
    <source>
        <strain evidence="10 11">Frasassi</strain>
    </source>
</reference>
<dbReference type="Gene3D" id="3.65.10.10">
    <property type="entry name" value="Enolpyruvate transferase domain"/>
    <property type="match status" value="2"/>
</dbReference>
<evidence type="ECO:0000259" key="9">
    <source>
        <dbReference type="Pfam" id="PF00275"/>
    </source>
</evidence>
<feature type="binding site" evidence="8">
    <location>
        <position position="394"/>
    </location>
    <ligand>
        <name>phosphoenolpyruvate</name>
        <dbReference type="ChEBI" id="CHEBI:58702"/>
    </ligand>
</feature>
<dbReference type="OrthoDB" id="9809920at2"/>
<dbReference type="GO" id="GO:0005737">
    <property type="term" value="C:cytoplasm"/>
    <property type="evidence" value="ECO:0007669"/>
    <property type="project" value="UniProtKB-SubCell"/>
</dbReference>
<comment type="subunit">
    <text evidence="8">Monomer.</text>
</comment>
<feature type="domain" description="Enolpyruvate transferase" evidence="9">
    <location>
        <begin position="5"/>
        <end position="428"/>
    </location>
</feature>
<dbReference type="InterPro" id="IPR036968">
    <property type="entry name" value="Enolpyruvate_Tfrase_sf"/>
</dbReference>
<comment type="similarity">
    <text evidence="2 8">Belongs to the EPSP synthase family.</text>
</comment>
<dbReference type="InterPro" id="IPR013792">
    <property type="entry name" value="RNA3'P_cycl/enolpyr_Trfase_a/b"/>
</dbReference>
<accession>A0A101J4R2</accession>
<protein>
    <recommendedName>
        <fullName evidence="8">3-phosphoshikimate 1-carboxyvinyltransferase</fullName>
        <ecNumber evidence="8">2.5.1.19</ecNumber>
    </recommendedName>
    <alternativeName>
        <fullName evidence="8">5-enolpyruvylshikimate-3-phosphate synthase</fullName>
        <shortName evidence="8">EPSP synthase</shortName>
        <shortName evidence="8">EPSPS</shortName>
    </alternativeName>
</protein>
<sequence>MAVFKGEVTALPPDKSISHRAALIGSLSEGVTEITNFSAGFDNQSTLGVLQDAGIEVSQQEVDGAYGCRIRKVIISSRGLWSFTAPEKPLMCNNSGSTMRMFAGILAAQPFESELVGDSSLMKRPMKRVADPLRLMGAGIDLSPAGTAPVRIRGTRDLTPLEYRLPVPSAQVKSLVTFAALHADGETRIVESIRSRDHTELMLGLETLDQPDGERVIVIPGRKTIPARSFYIPADPSAACFLVALGLLGSNSEIIIRDVCLNPTRIEYIPLLTAAGADISIENSRIIGGEAIGDILVRTTRALKPLVISNPTVVAGVIDELPMLSVLSAFASGEFELYNAEELRTKESDRINAIVVNLERLGFDCEQYPDGFRVIGRRSRPAGQVTVECFDDHRIAMSFAVAGRATGEGIALSDGDVVGVSFPNFFEIIENLKA</sequence>